<evidence type="ECO:0000256" key="3">
    <source>
        <dbReference type="ARBA" id="ARBA00022475"/>
    </source>
</evidence>
<dbReference type="PANTHER" id="PTHR42709">
    <property type="entry name" value="ALKALINE PHOSPHATASE LIKE PROTEIN"/>
    <property type="match status" value="1"/>
</dbReference>
<evidence type="ECO:0000259" key="9">
    <source>
        <dbReference type="Pfam" id="PF09335"/>
    </source>
</evidence>
<feature type="transmembrane region" description="Helical" evidence="8">
    <location>
        <begin position="237"/>
        <end position="255"/>
    </location>
</feature>
<keyword evidence="5 8" id="KW-1133">Transmembrane helix</keyword>
<feature type="region of interest" description="Disordered" evidence="7">
    <location>
        <begin position="1"/>
        <end position="43"/>
    </location>
</feature>
<gene>
    <name evidence="10" type="ORF">L1F31_15910</name>
</gene>
<evidence type="ECO:0000256" key="2">
    <source>
        <dbReference type="ARBA" id="ARBA00010792"/>
    </source>
</evidence>
<evidence type="ECO:0000256" key="5">
    <source>
        <dbReference type="ARBA" id="ARBA00022989"/>
    </source>
</evidence>
<keyword evidence="4 8" id="KW-0812">Transmembrane</keyword>
<feature type="transmembrane region" description="Helical" evidence="8">
    <location>
        <begin position="168"/>
        <end position="191"/>
    </location>
</feature>
<dbReference type="InterPro" id="IPR032816">
    <property type="entry name" value="VTT_dom"/>
</dbReference>
<reference evidence="10" key="1">
    <citation type="submission" date="2022-03" db="EMBL/GenBank/DDBJ databases">
        <title>Brevibacterium spongiae sp. nov., isolated from marine sponge.</title>
        <authorList>
            <person name="Li Z."/>
            <person name="Zhang M."/>
        </authorList>
    </citation>
    <scope>NUCLEOTIDE SEQUENCE</scope>
    <source>
        <strain evidence="10">WHS-Z9</strain>
    </source>
</reference>
<dbReference type="Pfam" id="PF09335">
    <property type="entry name" value="VTT_dom"/>
    <property type="match status" value="1"/>
</dbReference>
<proteinExistence type="inferred from homology"/>
<keyword evidence="11" id="KW-1185">Reference proteome</keyword>
<feature type="transmembrane region" description="Helical" evidence="8">
    <location>
        <begin position="62"/>
        <end position="84"/>
    </location>
</feature>
<dbReference type="InterPro" id="IPR051311">
    <property type="entry name" value="DedA_domain"/>
</dbReference>
<dbReference type="RefSeq" id="WP_265418212.1">
    <property type="nucleotide sequence ID" value="NZ_CP093443.1"/>
</dbReference>
<dbReference type="EMBL" id="CP093443">
    <property type="protein sequence ID" value="UVI35585.1"/>
    <property type="molecule type" value="Genomic_DNA"/>
</dbReference>
<organism evidence="10 11">
    <name type="scientific">Brevibacterium spongiae</name>
    <dbReference type="NCBI Taxonomy" id="2909672"/>
    <lineage>
        <taxon>Bacteria</taxon>
        <taxon>Bacillati</taxon>
        <taxon>Actinomycetota</taxon>
        <taxon>Actinomycetes</taxon>
        <taxon>Micrococcales</taxon>
        <taxon>Brevibacteriaceae</taxon>
        <taxon>Brevibacterium</taxon>
    </lineage>
</organism>
<evidence type="ECO:0000256" key="4">
    <source>
        <dbReference type="ARBA" id="ARBA00022692"/>
    </source>
</evidence>
<feature type="domain" description="VTT" evidence="9">
    <location>
        <begin position="108"/>
        <end position="222"/>
    </location>
</feature>
<evidence type="ECO:0000256" key="1">
    <source>
        <dbReference type="ARBA" id="ARBA00004651"/>
    </source>
</evidence>
<feature type="transmembrane region" description="Helical" evidence="8">
    <location>
        <begin position="116"/>
        <end position="137"/>
    </location>
</feature>
<protein>
    <submittedName>
        <fullName evidence="10">DedA family protein</fullName>
    </submittedName>
</protein>
<keyword evidence="3" id="KW-1003">Cell membrane</keyword>
<evidence type="ECO:0000313" key="10">
    <source>
        <dbReference type="EMBL" id="UVI35585.1"/>
    </source>
</evidence>
<keyword evidence="6 8" id="KW-0472">Membrane</keyword>
<dbReference type="PANTHER" id="PTHR42709:SF6">
    <property type="entry name" value="UNDECAPRENYL PHOSPHATE TRANSPORTER A"/>
    <property type="match status" value="1"/>
</dbReference>
<dbReference type="Proteomes" id="UP001064879">
    <property type="component" value="Chromosome"/>
</dbReference>
<comment type="subcellular location">
    <subcellularLocation>
        <location evidence="1">Cell membrane</location>
        <topology evidence="1">Multi-pass membrane protein</topology>
    </subcellularLocation>
</comment>
<evidence type="ECO:0000256" key="8">
    <source>
        <dbReference type="SAM" id="Phobius"/>
    </source>
</evidence>
<sequence>MSDDRADRDEAETVGSASESSSNAPDQAESASQSPGTEAAAKENPWAALKPWQGKAAGLDKLLLFIIIGVPLIYLGLMPLRPWMLVNAPVVQEFINGAKTSIVAAAAYARVGEIPLWLVIVAGFVGMAKLDWAFWLAGRRWGDGVLRLFAQNERQLKRINQLKKIPNWALFLMTVISRCPGIPGTLVYLVAGWTRMRLSLFLAADLIGCLIFTLIWTVLGYQLGETAVDVLKVIDKYALWLTLALIVGIFAVSFFNEYRKQKKAEAAGETAED</sequence>
<name>A0ABY5SN77_9MICO</name>
<feature type="compositionally biased region" description="Polar residues" evidence="7">
    <location>
        <begin position="15"/>
        <end position="36"/>
    </location>
</feature>
<evidence type="ECO:0000256" key="6">
    <source>
        <dbReference type="ARBA" id="ARBA00023136"/>
    </source>
</evidence>
<comment type="similarity">
    <text evidence="2">Belongs to the DedA family.</text>
</comment>
<evidence type="ECO:0000256" key="7">
    <source>
        <dbReference type="SAM" id="MobiDB-lite"/>
    </source>
</evidence>
<evidence type="ECO:0000313" key="11">
    <source>
        <dbReference type="Proteomes" id="UP001064879"/>
    </source>
</evidence>
<accession>A0ABY5SN77</accession>
<feature type="transmembrane region" description="Helical" evidence="8">
    <location>
        <begin position="198"/>
        <end position="217"/>
    </location>
</feature>